<feature type="compositionally biased region" description="Basic and acidic residues" evidence="3">
    <location>
        <begin position="759"/>
        <end position="773"/>
    </location>
</feature>
<dbReference type="InterPro" id="IPR027417">
    <property type="entry name" value="P-loop_NTPase"/>
</dbReference>
<dbReference type="SUPFAM" id="SSF52540">
    <property type="entry name" value="P-loop containing nucleoside triphosphate hydrolases"/>
    <property type="match status" value="2"/>
</dbReference>
<keyword evidence="2" id="KW-0067">ATP-binding</keyword>
<proteinExistence type="predicted"/>
<keyword evidence="1" id="KW-0547">Nucleotide-binding</keyword>
<dbReference type="InterPro" id="IPR000330">
    <property type="entry name" value="SNF2_N"/>
</dbReference>
<organism evidence="5 6">
    <name type="scientific">Parascedosporium putredinis</name>
    <dbReference type="NCBI Taxonomy" id="1442378"/>
    <lineage>
        <taxon>Eukaryota</taxon>
        <taxon>Fungi</taxon>
        <taxon>Dikarya</taxon>
        <taxon>Ascomycota</taxon>
        <taxon>Pezizomycotina</taxon>
        <taxon>Sordariomycetes</taxon>
        <taxon>Hypocreomycetidae</taxon>
        <taxon>Microascales</taxon>
        <taxon>Microascaceae</taxon>
        <taxon>Parascedosporium</taxon>
    </lineage>
</organism>
<evidence type="ECO:0000256" key="3">
    <source>
        <dbReference type="SAM" id="MobiDB-lite"/>
    </source>
</evidence>
<feature type="domain" description="SNF2 N-terminal" evidence="4">
    <location>
        <begin position="77"/>
        <end position="218"/>
    </location>
</feature>
<dbReference type="OrthoDB" id="4161342at2759"/>
<feature type="region of interest" description="Disordered" evidence="3">
    <location>
        <begin position="702"/>
        <end position="773"/>
    </location>
</feature>
<dbReference type="Pfam" id="PF00176">
    <property type="entry name" value="SNF2-rel_dom"/>
    <property type="match status" value="1"/>
</dbReference>
<protein>
    <recommendedName>
        <fullName evidence="4">SNF2 N-terminal domain-containing protein</fullName>
    </recommendedName>
</protein>
<gene>
    <name evidence="5" type="ORF">PPNO1_LOCUS5524</name>
</gene>
<comment type="caution">
    <text evidence="5">The sequence shown here is derived from an EMBL/GenBank/DDBJ whole genome shotgun (WGS) entry which is preliminary data.</text>
</comment>
<dbReference type="GO" id="GO:0005524">
    <property type="term" value="F:ATP binding"/>
    <property type="evidence" value="ECO:0007669"/>
    <property type="project" value="InterPro"/>
</dbReference>
<evidence type="ECO:0000313" key="5">
    <source>
        <dbReference type="EMBL" id="CAI4215850.1"/>
    </source>
</evidence>
<feature type="compositionally biased region" description="Basic and acidic residues" evidence="3">
    <location>
        <begin position="724"/>
        <end position="737"/>
    </location>
</feature>
<evidence type="ECO:0000256" key="2">
    <source>
        <dbReference type="ARBA" id="ARBA00022840"/>
    </source>
</evidence>
<dbReference type="AlphaFoldDB" id="A0A9P1H4L2"/>
<dbReference type="Proteomes" id="UP000838763">
    <property type="component" value="Unassembled WGS sequence"/>
</dbReference>
<dbReference type="EMBL" id="CALLCH030000013">
    <property type="protein sequence ID" value="CAI4215850.1"/>
    <property type="molecule type" value="Genomic_DNA"/>
</dbReference>
<evidence type="ECO:0000313" key="6">
    <source>
        <dbReference type="Proteomes" id="UP000838763"/>
    </source>
</evidence>
<dbReference type="Gene3D" id="3.40.50.300">
    <property type="entry name" value="P-loop containing nucleotide triphosphate hydrolases"/>
    <property type="match status" value="2"/>
</dbReference>
<name>A0A9P1H4L2_9PEZI</name>
<evidence type="ECO:0000256" key="1">
    <source>
        <dbReference type="ARBA" id="ARBA00022741"/>
    </source>
</evidence>
<keyword evidence="6" id="KW-1185">Reference proteome</keyword>
<reference evidence="5" key="1">
    <citation type="submission" date="2022-11" db="EMBL/GenBank/DDBJ databases">
        <authorList>
            <person name="Scott C."/>
            <person name="Bruce N."/>
        </authorList>
    </citation>
    <scope>NUCLEOTIDE SEQUENCE</scope>
</reference>
<evidence type="ECO:0000259" key="4">
    <source>
        <dbReference type="Pfam" id="PF00176"/>
    </source>
</evidence>
<sequence>MLLVDRLLGQVGDVGGDDWSRTCRIFLIPNPQAPPSAGIKFYGIKVYLRLWQANDILRLMLFKHHAVHGDASSPMIGRGGFMAHDMGLGKTYMTLALCALRHAILKSKEDVTRAWNGSLDERHLPPTTPRGGGGNHVCPSSNPLGIQCYCVPGGDTRELASTCLVDGPALIIAPSIASAAPQWEKAAGELLDESALAVHIIASGRTETVQSLQLRQAAVRYEPKILPKTVIAKRATPDDLASFSYIPAPGQSNIVCIAALSALRSSMDRLGTCSVDVPIEGKANSARVDFEHCVAPGLVAYDEWHRERTPTTKVMKLLSFWMEHVNTGPCPPLLVFISGTPMPTEPSNLASPIALLSMWRHVSEGAPVLDAEEGWMTRNLQDMQRGFAALKPGDPRAEFIEKSVSFLSQVMVRRSVLGTFRGAALIRIPQSESSFIRCRMPAGLHARLTHLIATFQRDVSQANVPENRFWTMARTNAAFSLMILSAHLPGLLDLDPEELDRFFDIVKQGPQSWSRQGTPENRYLRSQFHRLAASSTKLAEMGRLIRQAMATRGAATRGAAGTGHVLVLSVRPIVAYLAYLWCEENIPQVQGSLILSNLSWKARMRQVARLGEESASTVVVFSTTGIMGTAVDGLQAASYYIQLGLTWTAAEQMQCEMRVRRSGQRSVSRCFILYSEDNPAEYTIKLRHEHRSVLVESAWFRGDGGREDQEEDERGDGGQGQSGDVREDQSRVGRDGDADADGDAQGRERQGWTQRRGNRNRDGGGHLWAHAEI</sequence>
<accession>A0A9P1H4L2</accession>